<dbReference type="Proteomes" id="UP000192783">
    <property type="component" value="Unassembled WGS sequence"/>
</dbReference>
<evidence type="ECO:0000256" key="1">
    <source>
        <dbReference type="ARBA" id="ARBA00022741"/>
    </source>
</evidence>
<dbReference type="InterPro" id="IPR058031">
    <property type="entry name" value="AAA_lid_NorR"/>
</dbReference>
<dbReference type="GO" id="GO:0006355">
    <property type="term" value="P:regulation of DNA-templated transcription"/>
    <property type="evidence" value="ECO:0007669"/>
    <property type="project" value="InterPro"/>
</dbReference>
<dbReference type="PANTHER" id="PTHR32071">
    <property type="entry name" value="TRANSCRIPTIONAL REGULATORY PROTEIN"/>
    <property type="match status" value="1"/>
</dbReference>
<evidence type="ECO:0000256" key="3">
    <source>
        <dbReference type="ARBA" id="ARBA00023015"/>
    </source>
</evidence>
<dbReference type="EMBL" id="FWXF01000008">
    <property type="protein sequence ID" value="SMC23328.1"/>
    <property type="molecule type" value="Genomic_DNA"/>
</dbReference>
<evidence type="ECO:0000256" key="2">
    <source>
        <dbReference type="ARBA" id="ARBA00022840"/>
    </source>
</evidence>
<dbReference type="RefSeq" id="WP_170920458.1">
    <property type="nucleotide sequence ID" value="NZ_FWXF01000008.1"/>
</dbReference>
<keyword evidence="4" id="KW-0238">DNA-binding</keyword>
<evidence type="ECO:0000256" key="4">
    <source>
        <dbReference type="ARBA" id="ARBA00023125"/>
    </source>
</evidence>
<dbReference type="SUPFAM" id="SSF46689">
    <property type="entry name" value="Homeodomain-like"/>
    <property type="match status" value="1"/>
</dbReference>
<dbReference type="AlphaFoldDB" id="A0A1W1XIK6"/>
<dbReference type="GO" id="GO:0005524">
    <property type="term" value="F:ATP binding"/>
    <property type="evidence" value="ECO:0007669"/>
    <property type="project" value="UniProtKB-KW"/>
</dbReference>
<keyword evidence="8" id="KW-1185">Reference proteome</keyword>
<dbReference type="SUPFAM" id="SSF52540">
    <property type="entry name" value="P-loop containing nucleoside triphosphate hydrolases"/>
    <property type="match status" value="1"/>
</dbReference>
<dbReference type="PROSITE" id="PS00676">
    <property type="entry name" value="SIGMA54_INTERACT_2"/>
    <property type="match status" value="1"/>
</dbReference>
<keyword evidence="1" id="KW-0547">Nucleotide-binding</keyword>
<organism evidence="7 8">
    <name type="scientific">Desulfacinum hydrothermale DSM 13146</name>
    <dbReference type="NCBI Taxonomy" id="1121390"/>
    <lineage>
        <taxon>Bacteria</taxon>
        <taxon>Pseudomonadati</taxon>
        <taxon>Thermodesulfobacteriota</taxon>
        <taxon>Syntrophobacteria</taxon>
        <taxon>Syntrophobacterales</taxon>
        <taxon>Syntrophobacteraceae</taxon>
        <taxon>Desulfacinum</taxon>
    </lineage>
</organism>
<gene>
    <name evidence="7" type="ORF">SAMN02746041_01696</name>
</gene>
<evidence type="ECO:0000256" key="5">
    <source>
        <dbReference type="ARBA" id="ARBA00023163"/>
    </source>
</evidence>
<evidence type="ECO:0000259" key="6">
    <source>
        <dbReference type="PROSITE" id="PS50045"/>
    </source>
</evidence>
<sequence>MEKTVFAQAIHAASNRRAGPFVAVNCGAIPDTLIESELFGYQPGAFSGARRGGKDGLFAQAHTGSIFLDEISETSPRFQTTLLRVIQEMTVRPLGSDKVIPIDVRIIAATNRRLKREVERGDFRKDLYFRLNILRLNIPPLRYRKEDIADLVRHFINLNTTRLGKDISISKQAMQMLQDYHWPGNIRELQNVMERLCVTCDMKIDENLIAGILDECRLEDQETSERMESIRKNHILEVLRQCGNNKKKAAEKLGISRTTLWRELKRLRSSQEFE</sequence>
<keyword evidence="5" id="KW-0804">Transcription</keyword>
<feature type="domain" description="Sigma-54 factor interaction" evidence="6">
    <location>
        <begin position="1"/>
        <end position="198"/>
    </location>
</feature>
<dbReference type="InterPro" id="IPR025944">
    <property type="entry name" value="Sigma_54_int_dom_CS"/>
</dbReference>
<dbReference type="InterPro" id="IPR002078">
    <property type="entry name" value="Sigma_54_int"/>
</dbReference>
<dbReference type="Pfam" id="PF25601">
    <property type="entry name" value="AAA_lid_14"/>
    <property type="match status" value="1"/>
</dbReference>
<evidence type="ECO:0000313" key="7">
    <source>
        <dbReference type="EMBL" id="SMC23328.1"/>
    </source>
</evidence>
<dbReference type="GO" id="GO:0043565">
    <property type="term" value="F:sequence-specific DNA binding"/>
    <property type="evidence" value="ECO:0007669"/>
    <property type="project" value="InterPro"/>
</dbReference>
<dbReference type="Pfam" id="PF00158">
    <property type="entry name" value="Sigma54_activat"/>
    <property type="match status" value="1"/>
</dbReference>
<dbReference type="PRINTS" id="PR01590">
    <property type="entry name" value="HTHFIS"/>
</dbReference>
<evidence type="ECO:0000313" key="8">
    <source>
        <dbReference type="Proteomes" id="UP000192783"/>
    </source>
</evidence>
<dbReference type="InterPro" id="IPR025943">
    <property type="entry name" value="Sigma_54_int_dom_ATP-bd_2"/>
</dbReference>
<dbReference type="Gene3D" id="3.40.50.300">
    <property type="entry name" value="P-loop containing nucleotide triphosphate hydrolases"/>
    <property type="match status" value="1"/>
</dbReference>
<dbReference type="InterPro" id="IPR002197">
    <property type="entry name" value="HTH_Fis"/>
</dbReference>
<dbReference type="FunFam" id="3.40.50.300:FF:000006">
    <property type="entry name" value="DNA-binding transcriptional regulator NtrC"/>
    <property type="match status" value="1"/>
</dbReference>
<dbReference type="Pfam" id="PF02954">
    <property type="entry name" value="HTH_8"/>
    <property type="match status" value="1"/>
</dbReference>
<dbReference type="PROSITE" id="PS50045">
    <property type="entry name" value="SIGMA54_INTERACT_4"/>
    <property type="match status" value="1"/>
</dbReference>
<dbReference type="InterPro" id="IPR009057">
    <property type="entry name" value="Homeodomain-like_sf"/>
</dbReference>
<dbReference type="Gene3D" id="1.10.8.60">
    <property type="match status" value="1"/>
</dbReference>
<name>A0A1W1XIK6_9BACT</name>
<dbReference type="PROSITE" id="PS00688">
    <property type="entry name" value="SIGMA54_INTERACT_3"/>
    <property type="match status" value="1"/>
</dbReference>
<dbReference type="InterPro" id="IPR027417">
    <property type="entry name" value="P-loop_NTPase"/>
</dbReference>
<keyword evidence="2" id="KW-0067">ATP-binding</keyword>
<protein>
    <submittedName>
        <fullName evidence="7">Regulatory protein, Fis family</fullName>
    </submittedName>
</protein>
<dbReference type="Gene3D" id="1.10.10.60">
    <property type="entry name" value="Homeodomain-like"/>
    <property type="match status" value="1"/>
</dbReference>
<accession>A0A1W1XIK6</accession>
<dbReference type="STRING" id="1121390.SAMN02746041_01696"/>
<dbReference type="PANTHER" id="PTHR32071:SF57">
    <property type="entry name" value="C4-DICARBOXYLATE TRANSPORT TRANSCRIPTIONAL REGULATORY PROTEIN DCTD"/>
    <property type="match status" value="1"/>
</dbReference>
<proteinExistence type="predicted"/>
<keyword evidence="3" id="KW-0805">Transcription regulation</keyword>
<reference evidence="7 8" key="1">
    <citation type="submission" date="2017-04" db="EMBL/GenBank/DDBJ databases">
        <authorList>
            <person name="Afonso C.L."/>
            <person name="Miller P.J."/>
            <person name="Scott M.A."/>
            <person name="Spackman E."/>
            <person name="Goraichik I."/>
            <person name="Dimitrov K.M."/>
            <person name="Suarez D.L."/>
            <person name="Swayne D.E."/>
        </authorList>
    </citation>
    <scope>NUCLEOTIDE SEQUENCE [LARGE SCALE GENOMIC DNA]</scope>
    <source>
        <strain evidence="7 8">DSM 13146</strain>
    </source>
</reference>
<dbReference type="CDD" id="cd00009">
    <property type="entry name" value="AAA"/>
    <property type="match status" value="1"/>
</dbReference>